<accession>A0A834ECX4</accession>
<reference evidence="1 2" key="1">
    <citation type="journal article" date="2020" name="Nature">
        <title>Six reference-quality genomes reveal evolution of bat adaptations.</title>
        <authorList>
            <person name="Jebb D."/>
            <person name="Huang Z."/>
            <person name="Pippel M."/>
            <person name="Hughes G.M."/>
            <person name="Lavrichenko K."/>
            <person name="Devanna P."/>
            <person name="Winkler S."/>
            <person name="Jermiin L.S."/>
            <person name="Skirmuntt E.C."/>
            <person name="Katzourakis A."/>
            <person name="Burkitt-Gray L."/>
            <person name="Ray D.A."/>
            <person name="Sullivan K.A.M."/>
            <person name="Roscito J.G."/>
            <person name="Kirilenko B.M."/>
            <person name="Davalos L.M."/>
            <person name="Corthals A.P."/>
            <person name="Power M.L."/>
            <person name="Jones G."/>
            <person name="Ransome R.D."/>
            <person name="Dechmann D.K.N."/>
            <person name="Locatelli A.G."/>
            <person name="Puechmaille S.J."/>
            <person name="Fedrigo O."/>
            <person name="Jarvis E.D."/>
            <person name="Hiller M."/>
            <person name="Vernes S.C."/>
            <person name="Myers E.W."/>
            <person name="Teeling E.C."/>
        </authorList>
    </citation>
    <scope>NUCLEOTIDE SEQUENCE [LARGE SCALE GENOMIC DNA]</scope>
    <source>
        <strain evidence="1">Bat1K_MPI-CBG_1</strain>
    </source>
</reference>
<proteinExistence type="predicted"/>
<name>A0A834ECX4_9CHIR</name>
<evidence type="ECO:0000313" key="1">
    <source>
        <dbReference type="EMBL" id="KAF6109777.1"/>
    </source>
</evidence>
<gene>
    <name evidence="1" type="ORF">HJG60_010980</name>
</gene>
<organism evidence="1 2">
    <name type="scientific">Phyllostomus discolor</name>
    <name type="common">pale spear-nosed bat</name>
    <dbReference type="NCBI Taxonomy" id="89673"/>
    <lineage>
        <taxon>Eukaryota</taxon>
        <taxon>Metazoa</taxon>
        <taxon>Chordata</taxon>
        <taxon>Craniata</taxon>
        <taxon>Vertebrata</taxon>
        <taxon>Euteleostomi</taxon>
        <taxon>Mammalia</taxon>
        <taxon>Eutheria</taxon>
        <taxon>Laurasiatheria</taxon>
        <taxon>Chiroptera</taxon>
        <taxon>Yangochiroptera</taxon>
        <taxon>Phyllostomidae</taxon>
        <taxon>Phyllostominae</taxon>
        <taxon>Phyllostomus</taxon>
    </lineage>
</organism>
<dbReference type="Proteomes" id="UP000664940">
    <property type="component" value="Unassembled WGS sequence"/>
</dbReference>
<sequence>MGRTKGKCGGREWDFDCMMGGDLMASAVPAGRGPRHLHGGHRSGVSDRLSLLLSGPWRAAVLSIRASLGLPTNTVGLANGQWGSEVILLITSFLICSHWSLISNDAISHAWSKQALCSGML</sequence>
<comment type="caution">
    <text evidence="1">The sequence shown here is derived from an EMBL/GenBank/DDBJ whole genome shotgun (WGS) entry which is preliminary data.</text>
</comment>
<dbReference type="AlphaFoldDB" id="A0A834ECX4"/>
<evidence type="ECO:0000313" key="2">
    <source>
        <dbReference type="Proteomes" id="UP000664940"/>
    </source>
</evidence>
<protein>
    <submittedName>
        <fullName evidence="1">Uncharacterized protein</fullName>
    </submittedName>
</protein>
<dbReference type="EMBL" id="JABVXQ010000005">
    <property type="protein sequence ID" value="KAF6109777.1"/>
    <property type="molecule type" value="Genomic_DNA"/>
</dbReference>